<dbReference type="AlphaFoldDB" id="A0A5C7FH06"/>
<accession>A0A5C7FH06</accession>
<dbReference type="InterPro" id="IPR019615">
    <property type="entry name" value="DUF2487"/>
</dbReference>
<reference evidence="1 2" key="1">
    <citation type="submission" date="2024-01" db="EMBL/GenBank/DDBJ databases">
        <title>Complete Genome Sequence of Alkalicoccus halolimnae BZ-SZ-XJ29T, a Moderately Halophilic Bacterium Isolated from a Salt Lake.</title>
        <authorList>
            <person name="Zhao B."/>
        </authorList>
    </citation>
    <scope>NUCLEOTIDE SEQUENCE [LARGE SCALE GENOMIC DNA]</scope>
    <source>
        <strain evidence="1 2">BZ-SZ-XJ29</strain>
    </source>
</reference>
<dbReference type="RefSeq" id="WP_147804779.1">
    <property type="nucleotide sequence ID" value="NZ_CP144914.1"/>
</dbReference>
<dbReference type="Proteomes" id="UP000321816">
    <property type="component" value="Chromosome"/>
</dbReference>
<dbReference type="EMBL" id="CP144914">
    <property type="protein sequence ID" value="WWD81481.1"/>
    <property type="molecule type" value="Genomic_DNA"/>
</dbReference>
<evidence type="ECO:0000313" key="1">
    <source>
        <dbReference type="EMBL" id="WWD81481.1"/>
    </source>
</evidence>
<dbReference type="KEGG" id="ahal:FTX54_008070"/>
<sequence>MKWTYQDTEIYEKSKEYVDTAIIPLIPVAGGKEQKDSVLMGEFAQYLSDYIERQYMGRVYLLPPFTYLKEEEEKEKQKRVLEWSEHFKKEGFEYFLFITSDMEWRQIDLKKAGELVWVPAFSLSDMESKKRQQSVEQQARQIIPLMTKKWK</sequence>
<name>A0A5C7FH06_9BACI</name>
<gene>
    <name evidence="1" type="ORF">FTX54_008070</name>
</gene>
<dbReference type="OrthoDB" id="2678750at2"/>
<protein>
    <submittedName>
        <fullName evidence="1">YpiF family protein</fullName>
    </submittedName>
</protein>
<dbReference type="Pfam" id="PF10673">
    <property type="entry name" value="DUF2487"/>
    <property type="match status" value="1"/>
</dbReference>
<proteinExistence type="predicted"/>
<evidence type="ECO:0000313" key="2">
    <source>
        <dbReference type="Proteomes" id="UP000321816"/>
    </source>
</evidence>
<organism evidence="1 2">
    <name type="scientific">Alkalicoccus halolimnae</name>
    <dbReference type="NCBI Taxonomy" id="1667239"/>
    <lineage>
        <taxon>Bacteria</taxon>
        <taxon>Bacillati</taxon>
        <taxon>Bacillota</taxon>
        <taxon>Bacilli</taxon>
        <taxon>Bacillales</taxon>
        <taxon>Bacillaceae</taxon>
        <taxon>Alkalicoccus</taxon>
    </lineage>
</organism>
<keyword evidence="2" id="KW-1185">Reference proteome</keyword>